<dbReference type="SUPFAM" id="SSF143011">
    <property type="entry name" value="RelE-like"/>
    <property type="match status" value="1"/>
</dbReference>
<organism evidence="2">
    <name type="scientific">marine sediment metagenome</name>
    <dbReference type="NCBI Taxonomy" id="412755"/>
    <lineage>
        <taxon>unclassified sequences</taxon>
        <taxon>metagenomes</taxon>
        <taxon>ecological metagenomes</taxon>
    </lineage>
</organism>
<gene>
    <name evidence="2" type="ORF">S01H4_06905</name>
</gene>
<keyword evidence="1" id="KW-1277">Toxin-antitoxin system</keyword>
<accession>X0ZIC5</accession>
<reference evidence="2" key="1">
    <citation type="journal article" date="2014" name="Front. Microbiol.">
        <title>High frequency of phylogenetically diverse reductive dehalogenase-homologous genes in deep subseafloor sedimentary metagenomes.</title>
        <authorList>
            <person name="Kawai M."/>
            <person name="Futagami T."/>
            <person name="Toyoda A."/>
            <person name="Takaki Y."/>
            <person name="Nishi S."/>
            <person name="Hori S."/>
            <person name="Arai W."/>
            <person name="Tsubouchi T."/>
            <person name="Morono Y."/>
            <person name="Uchiyama I."/>
            <person name="Ito T."/>
            <person name="Fujiyama A."/>
            <person name="Inagaki F."/>
            <person name="Takami H."/>
        </authorList>
    </citation>
    <scope>NUCLEOTIDE SEQUENCE</scope>
    <source>
        <strain evidence="2">Expedition CK06-06</strain>
    </source>
</reference>
<dbReference type="InterPro" id="IPR031552">
    <property type="entry name" value="ParE-like_toxin"/>
</dbReference>
<dbReference type="EMBL" id="BART01002194">
    <property type="protein sequence ID" value="GAG57877.1"/>
    <property type="molecule type" value="Genomic_DNA"/>
</dbReference>
<dbReference type="AlphaFoldDB" id="X0ZIC5"/>
<dbReference type="PANTHER" id="PTHR35601:SF1">
    <property type="entry name" value="TOXIN RELE"/>
    <property type="match status" value="1"/>
</dbReference>
<protein>
    <recommendedName>
        <fullName evidence="3">Addiction module toxin RelE</fullName>
    </recommendedName>
</protein>
<dbReference type="PANTHER" id="PTHR35601">
    <property type="entry name" value="TOXIN RELE"/>
    <property type="match status" value="1"/>
</dbReference>
<dbReference type="InterPro" id="IPR007712">
    <property type="entry name" value="RelE/ParE_toxin"/>
</dbReference>
<dbReference type="InterPro" id="IPR035093">
    <property type="entry name" value="RelE/ParE_toxin_dom_sf"/>
</dbReference>
<evidence type="ECO:0000313" key="2">
    <source>
        <dbReference type="EMBL" id="GAG57877.1"/>
    </source>
</evidence>
<name>X0ZIC5_9ZZZZ</name>
<proteinExistence type="predicted"/>
<evidence type="ECO:0008006" key="3">
    <source>
        <dbReference type="Google" id="ProtNLM"/>
    </source>
</evidence>
<dbReference type="NCBIfam" id="TIGR02385">
    <property type="entry name" value="RelE_StbE"/>
    <property type="match status" value="1"/>
</dbReference>
<sequence length="89" mass="10543">MYKVVFTKRAVKDIKKLDNQLKKQAKLTIDKIAKNPFLGENLVGDLRGYHSIRIRSQWRLIYKIDKNKIIIIGVGPHQIYEIIKRRLKI</sequence>
<dbReference type="Gene3D" id="3.30.2310.20">
    <property type="entry name" value="RelE-like"/>
    <property type="match status" value="1"/>
</dbReference>
<evidence type="ECO:0000256" key="1">
    <source>
        <dbReference type="ARBA" id="ARBA00022649"/>
    </source>
</evidence>
<dbReference type="Pfam" id="PF15781">
    <property type="entry name" value="ParE-like_toxin"/>
    <property type="match status" value="1"/>
</dbReference>
<comment type="caution">
    <text evidence="2">The sequence shown here is derived from an EMBL/GenBank/DDBJ whole genome shotgun (WGS) entry which is preliminary data.</text>
</comment>